<proteinExistence type="predicted"/>
<evidence type="ECO:0008006" key="3">
    <source>
        <dbReference type="Google" id="ProtNLM"/>
    </source>
</evidence>
<protein>
    <recommendedName>
        <fullName evidence="3">DUF4325 domain-containing protein</fullName>
    </recommendedName>
</protein>
<dbReference type="EMBL" id="AP017928">
    <property type="protein sequence ID" value="BBA37105.1"/>
    <property type="molecule type" value="Genomic_DNA"/>
</dbReference>
<organism evidence="1 2">
    <name type="scientific">Methylocaldum marinum</name>
    <dbReference type="NCBI Taxonomy" id="1432792"/>
    <lineage>
        <taxon>Bacteria</taxon>
        <taxon>Pseudomonadati</taxon>
        <taxon>Pseudomonadota</taxon>
        <taxon>Gammaproteobacteria</taxon>
        <taxon>Methylococcales</taxon>
        <taxon>Methylococcaceae</taxon>
        <taxon>Methylocaldum</taxon>
    </lineage>
</organism>
<dbReference type="OrthoDB" id="5570977at2"/>
<evidence type="ECO:0000313" key="2">
    <source>
        <dbReference type="Proteomes" id="UP000266313"/>
    </source>
</evidence>
<gene>
    <name evidence="1" type="ORF">sS8_5183</name>
</gene>
<dbReference type="Proteomes" id="UP000266313">
    <property type="component" value="Chromosome"/>
</dbReference>
<name>A0A250KZN9_9GAMM</name>
<dbReference type="KEGG" id="mmai:sS8_5183"/>
<dbReference type="AlphaFoldDB" id="A0A250KZN9"/>
<accession>A0A250KZN9</accession>
<keyword evidence="2" id="KW-1185">Reference proteome</keyword>
<sequence>MPFSPLCIALVRFAEPLTGTLETEAQAECLIDTLRGCSRRRVELDFTGLTDASCAFCDAFFRLAECELPETWLVPRRYDDLCPCFVHRLVSRLERMREKTWIRGCESFVSAADPGKRSSTA</sequence>
<evidence type="ECO:0000313" key="1">
    <source>
        <dbReference type="EMBL" id="BBA37105.1"/>
    </source>
</evidence>
<reference evidence="1 2" key="1">
    <citation type="submission" date="2016-12" db="EMBL/GenBank/DDBJ databases">
        <title>Genome sequencing of Methylocaldum marinum.</title>
        <authorList>
            <person name="Takeuchi M."/>
            <person name="Kamagata Y."/>
            <person name="Hiraoka S."/>
            <person name="Oshima K."/>
            <person name="Hattori M."/>
            <person name="Iwasaki W."/>
        </authorList>
    </citation>
    <scope>NUCLEOTIDE SEQUENCE [LARGE SCALE GENOMIC DNA]</scope>
    <source>
        <strain evidence="1 2">S8</strain>
    </source>
</reference>